<proteinExistence type="predicted"/>
<feature type="region of interest" description="Disordered" evidence="1">
    <location>
        <begin position="22"/>
        <end position="47"/>
    </location>
</feature>
<feature type="compositionally biased region" description="Basic and acidic residues" evidence="1">
    <location>
        <begin position="22"/>
        <end position="34"/>
    </location>
</feature>
<comment type="caution">
    <text evidence="2">The sequence shown here is derived from an EMBL/GenBank/DDBJ whole genome shotgun (WGS) entry which is preliminary data.</text>
</comment>
<dbReference type="Proteomes" id="UP000234341">
    <property type="component" value="Unassembled WGS sequence"/>
</dbReference>
<reference evidence="2 3" key="1">
    <citation type="submission" date="2017-12" db="EMBL/GenBank/DDBJ databases">
        <title>Genome sequence of the active heterotrophic nitrifier-denitrifier, Cupriavidus pauculus UM1.</title>
        <authorList>
            <person name="Putonti C."/>
            <person name="Castignetti D."/>
        </authorList>
    </citation>
    <scope>NUCLEOTIDE SEQUENCE [LARGE SCALE GENOMIC DNA]</scope>
    <source>
        <strain evidence="2 3">UM1</strain>
    </source>
</reference>
<dbReference type="EMBL" id="PJRP01000004">
    <property type="protein sequence ID" value="PLQ00444.1"/>
    <property type="molecule type" value="Genomic_DNA"/>
</dbReference>
<dbReference type="AlphaFoldDB" id="A0A2N5CE03"/>
<sequence length="81" mass="9641">MWFLAFGVIDKRQFELHEPLSQRKDGVAMKDEMPSSRARPRRPSPSRVLSILLEQPKRWPRCQIVVDEDRVRLHLNKDSME</sequence>
<protein>
    <recommendedName>
        <fullName evidence="4">Transposase</fullName>
    </recommendedName>
</protein>
<evidence type="ECO:0000256" key="1">
    <source>
        <dbReference type="SAM" id="MobiDB-lite"/>
    </source>
</evidence>
<gene>
    <name evidence="2" type="ORF">CYJ10_12540</name>
</gene>
<organism evidence="2 3">
    <name type="scientific">Cupriavidus pauculus</name>
    <dbReference type="NCBI Taxonomy" id="82633"/>
    <lineage>
        <taxon>Bacteria</taxon>
        <taxon>Pseudomonadati</taxon>
        <taxon>Pseudomonadota</taxon>
        <taxon>Betaproteobacteria</taxon>
        <taxon>Burkholderiales</taxon>
        <taxon>Burkholderiaceae</taxon>
        <taxon>Cupriavidus</taxon>
    </lineage>
</organism>
<evidence type="ECO:0000313" key="2">
    <source>
        <dbReference type="EMBL" id="PLQ00444.1"/>
    </source>
</evidence>
<name>A0A2N5CE03_9BURK</name>
<evidence type="ECO:0008006" key="4">
    <source>
        <dbReference type="Google" id="ProtNLM"/>
    </source>
</evidence>
<accession>A0A2N5CE03</accession>
<evidence type="ECO:0000313" key="3">
    <source>
        <dbReference type="Proteomes" id="UP000234341"/>
    </source>
</evidence>